<feature type="region of interest" description="Disordered" evidence="1">
    <location>
        <begin position="65"/>
        <end position="91"/>
    </location>
</feature>
<feature type="compositionally biased region" description="Basic and acidic residues" evidence="1">
    <location>
        <begin position="77"/>
        <end position="91"/>
    </location>
</feature>
<protein>
    <submittedName>
        <fullName evidence="2">Uncharacterized protein</fullName>
    </submittedName>
</protein>
<name>A0A6G9A7S5_9BRAD</name>
<gene>
    <name evidence="2" type="ORF">HAV00_20675</name>
</gene>
<dbReference type="Proteomes" id="UP000500895">
    <property type="component" value="Chromosome"/>
</dbReference>
<proteinExistence type="predicted"/>
<accession>A0A6G9A7S5</accession>
<evidence type="ECO:0000313" key="3">
    <source>
        <dbReference type="Proteomes" id="UP000500895"/>
    </source>
</evidence>
<sequence length="101" mass="11009">MQARVQVDAALAAQQAQIQQQKAQNDAIHLQVKAQGEIELAKIKAALDAKMTVLETHLKAAVEAGKAQRSYPPGARKARDGHHYLPDSDRPGKYLLVVHHG</sequence>
<evidence type="ECO:0000313" key="2">
    <source>
        <dbReference type="EMBL" id="QIP08522.1"/>
    </source>
</evidence>
<dbReference type="EMBL" id="CP050066">
    <property type="protein sequence ID" value="QIP08522.1"/>
    <property type="molecule type" value="Genomic_DNA"/>
</dbReference>
<evidence type="ECO:0000256" key="1">
    <source>
        <dbReference type="SAM" id="MobiDB-lite"/>
    </source>
</evidence>
<organism evidence="2 3">
    <name type="scientific">Bradyrhizobium symbiodeficiens</name>
    <dbReference type="NCBI Taxonomy" id="1404367"/>
    <lineage>
        <taxon>Bacteria</taxon>
        <taxon>Pseudomonadati</taxon>
        <taxon>Pseudomonadota</taxon>
        <taxon>Alphaproteobacteria</taxon>
        <taxon>Hyphomicrobiales</taxon>
        <taxon>Nitrobacteraceae</taxon>
        <taxon>Bradyrhizobium</taxon>
    </lineage>
</organism>
<reference evidence="2 3" key="1">
    <citation type="journal article" date="2020" name="Int. J. Syst. Evol. Microbiol.">
        <title>Description and complete genome sequences of Bradyrhizobium symbiodeficiens sp. nov., a non-symbiotic bacterium associated with legumes native to Canada.</title>
        <authorList>
            <person name="Bromfield E.S.P."/>
            <person name="Cloutier S."/>
            <person name="Nguyen H.D.T."/>
        </authorList>
    </citation>
    <scope>NUCLEOTIDE SEQUENCE [LARGE SCALE GENOMIC DNA]</scope>
    <source>
        <strain evidence="2 3">101S1MB</strain>
    </source>
</reference>
<dbReference type="AlphaFoldDB" id="A0A6G9A7S5"/>
<dbReference type="RefSeq" id="WP_166468610.1">
    <property type="nucleotide sequence ID" value="NZ_CP050066.2"/>
</dbReference>